<dbReference type="AlphaFoldDB" id="A0A328E559"/>
<evidence type="ECO:0000256" key="1">
    <source>
        <dbReference type="SAM" id="MobiDB-lite"/>
    </source>
</evidence>
<name>A0A328E559_9ASTE</name>
<dbReference type="PANTHER" id="PTHR35770:SF1">
    <property type="entry name" value="U2 SMALL NUCLEAR RIBONUCLEOPROTEIN AUXILIARY FACTOR-LIKE PROTEIN"/>
    <property type="match status" value="1"/>
</dbReference>
<feature type="region of interest" description="Disordered" evidence="1">
    <location>
        <begin position="191"/>
        <end position="217"/>
    </location>
</feature>
<gene>
    <name evidence="2" type="ORF">DM860_011085</name>
</gene>
<dbReference type="EMBL" id="NQVE01000050">
    <property type="protein sequence ID" value="RAL51583.1"/>
    <property type="molecule type" value="Genomic_DNA"/>
</dbReference>
<dbReference type="Proteomes" id="UP000249390">
    <property type="component" value="Unassembled WGS sequence"/>
</dbReference>
<keyword evidence="3" id="KW-1185">Reference proteome</keyword>
<comment type="caution">
    <text evidence="2">The sequence shown here is derived from an EMBL/GenBank/DDBJ whole genome shotgun (WGS) entry which is preliminary data.</text>
</comment>
<evidence type="ECO:0000313" key="3">
    <source>
        <dbReference type="Proteomes" id="UP000249390"/>
    </source>
</evidence>
<organism evidence="2 3">
    <name type="scientific">Cuscuta australis</name>
    <dbReference type="NCBI Taxonomy" id="267555"/>
    <lineage>
        <taxon>Eukaryota</taxon>
        <taxon>Viridiplantae</taxon>
        <taxon>Streptophyta</taxon>
        <taxon>Embryophyta</taxon>
        <taxon>Tracheophyta</taxon>
        <taxon>Spermatophyta</taxon>
        <taxon>Magnoliopsida</taxon>
        <taxon>eudicotyledons</taxon>
        <taxon>Gunneridae</taxon>
        <taxon>Pentapetalae</taxon>
        <taxon>asterids</taxon>
        <taxon>lamiids</taxon>
        <taxon>Solanales</taxon>
        <taxon>Convolvulaceae</taxon>
        <taxon>Cuscuteae</taxon>
        <taxon>Cuscuta</taxon>
        <taxon>Cuscuta subgen. Grammica</taxon>
        <taxon>Cuscuta sect. Cleistogrammica</taxon>
    </lineage>
</organism>
<accession>A0A328E559</accession>
<reference evidence="2 3" key="1">
    <citation type="submission" date="2018-06" db="EMBL/GenBank/DDBJ databases">
        <title>The Genome of Cuscuta australis (Dodder) Provides Insight into the Evolution of Plant Parasitism.</title>
        <authorList>
            <person name="Liu H."/>
        </authorList>
    </citation>
    <scope>NUCLEOTIDE SEQUENCE [LARGE SCALE GENOMIC DNA]</scope>
    <source>
        <strain evidence="3">cv. Yunnan</strain>
        <tissue evidence="2">Vines</tissue>
    </source>
</reference>
<sequence>MKRIIRQLKADGSSPPTTSQRPFFLHVHPLPIDPTRGLGFHVTDCHSSAWEALKTEEDLEDMRDITGIGGSLSDFVDYVLASFNSEDVKLVLDGDSMEAARVKLIAQKAKGMPRITISLSKLVGAAASEAVANLSLELYKSFKDVQNMLISEQERCCHLSKALSAEQEKNETIQKQLDEFMYSKRQNLNSAGDKLLSDTPDNRGQQPPTKVVKRVVPTHRRAKVRGVLLQDTEDGEQQN</sequence>
<dbReference type="PANTHER" id="PTHR35770">
    <property type="entry name" value="U2 SMALL NUCLEAR RIBONUCLEOPROTEIN AUXILIARY FACTOR-LIKE PROTEIN"/>
    <property type="match status" value="1"/>
</dbReference>
<proteinExistence type="predicted"/>
<evidence type="ECO:0000313" key="2">
    <source>
        <dbReference type="EMBL" id="RAL51583.1"/>
    </source>
</evidence>
<protein>
    <submittedName>
        <fullName evidence="2">Uncharacterized protein</fullName>
    </submittedName>
</protein>